<dbReference type="Pfam" id="PF08774">
    <property type="entry name" value="VRR_NUC"/>
    <property type="match status" value="1"/>
</dbReference>
<reference evidence="5 6" key="1">
    <citation type="submission" date="2018-09" db="EMBL/GenBank/DDBJ databases">
        <title>Mesorhizobium carmichaelinearum sp. nov. isolated from Carmichaelinea spp. root nodules in New Zealand.</title>
        <authorList>
            <person name="De Meyer S.E."/>
        </authorList>
    </citation>
    <scope>NUCLEOTIDE SEQUENCE [LARGE SCALE GENOMIC DNA]</scope>
    <source>
        <strain evidence="5 6">ICMP19557</strain>
    </source>
</reference>
<evidence type="ECO:0000313" key="6">
    <source>
        <dbReference type="Proteomes" id="UP000272706"/>
    </source>
</evidence>
<dbReference type="EMBL" id="QZWZ01000002">
    <property type="protein sequence ID" value="RJT42030.1"/>
    <property type="molecule type" value="Genomic_DNA"/>
</dbReference>
<comment type="caution">
    <text evidence="5">The sequence shown here is derived from an EMBL/GenBank/DDBJ whole genome shotgun (WGS) entry which is preliminary data.</text>
</comment>
<dbReference type="RefSeq" id="WP_120012986.1">
    <property type="nucleotide sequence ID" value="NZ_QZWZ01000002.1"/>
</dbReference>
<dbReference type="OrthoDB" id="558513at2"/>
<dbReference type="AlphaFoldDB" id="A0A3A5KYW3"/>
<sequence>MAEGDLMRRLQKLASSLGARLFRQQVGMAWVGKVERGPGHFRLAAGDVVIRNARPFHAGFEGMSDLGGWVPVEITHDMIGSTVAVYAQVEVKENGRPTKEQTAWVDAVNNAGGRAGVARNEADLNQILWR</sequence>
<gene>
    <name evidence="5" type="ORF">D3227_04970</name>
</gene>
<name>A0A3A5KYW3_9HYPH</name>
<dbReference type="Proteomes" id="UP000272706">
    <property type="component" value="Unassembled WGS sequence"/>
</dbReference>
<keyword evidence="3" id="KW-0378">Hydrolase</keyword>
<dbReference type="Gene3D" id="3.40.1350.10">
    <property type="match status" value="1"/>
</dbReference>
<comment type="cofactor">
    <cofactor evidence="1">
        <name>Mg(2+)</name>
        <dbReference type="ChEBI" id="CHEBI:18420"/>
    </cofactor>
</comment>
<dbReference type="GO" id="GO:0016788">
    <property type="term" value="F:hydrolase activity, acting on ester bonds"/>
    <property type="evidence" value="ECO:0007669"/>
    <property type="project" value="InterPro"/>
</dbReference>
<feature type="domain" description="VRR-NUC" evidence="4">
    <location>
        <begin position="53"/>
        <end position="119"/>
    </location>
</feature>
<dbReference type="GO" id="GO:0004518">
    <property type="term" value="F:nuclease activity"/>
    <property type="evidence" value="ECO:0007669"/>
    <property type="project" value="UniProtKB-KW"/>
</dbReference>
<evidence type="ECO:0000259" key="4">
    <source>
        <dbReference type="Pfam" id="PF08774"/>
    </source>
</evidence>
<evidence type="ECO:0000256" key="1">
    <source>
        <dbReference type="ARBA" id="ARBA00001946"/>
    </source>
</evidence>
<accession>A0A3A5KYW3</accession>
<evidence type="ECO:0000256" key="2">
    <source>
        <dbReference type="ARBA" id="ARBA00022722"/>
    </source>
</evidence>
<protein>
    <recommendedName>
        <fullName evidence="4">VRR-NUC domain-containing protein</fullName>
    </recommendedName>
</protein>
<dbReference type="GO" id="GO:0003676">
    <property type="term" value="F:nucleic acid binding"/>
    <property type="evidence" value="ECO:0007669"/>
    <property type="project" value="InterPro"/>
</dbReference>
<dbReference type="InterPro" id="IPR011856">
    <property type="entry name" value="tRNA_endonuc-like_dom_sf"/>
</dbReference>
<evidence type="ECO:0000313" key="5">
    <source>
        <dbReference type="EMBL" id="RJT42030.1"/>
    </source>
</evidence>
<evidence type="ECO:0000256" key="3">
    <source>
        <dbReference type="ARBA" id="ARBA00022801"/>
    </source>
</evidence>
<proteinExistence type="predicted"/>
<keyword evidence="6" id="KW-1185">Reference proteome</keyword>
<organism evidence="5 6">
    <name type="scientific">Mesorhizobium waimense</name>
    <dbReference type="NCBI Taxonomy" id="1300307"/>
    <lineage>
        <taxon>Bacteria</taxon>
        <taxon>Pseudomonadati</taxon>
        <taxon>Pseudomonadota</taxon>
        <taxon>Alphaproteobacteria</taxon>
        <taxon>Hyphomicrobiales</taxon>
        <taxon>Phyllobacteriaceae</taxon>
        <taxon>Mesorhizobium</taxon>
    </lineage>
</organism>
<keyword evidence="2" id="KW-0540">Nuclease</keyword>
<dbReference type="InterPro" id="IPR014883">
    <property type="entry name" value="VRR_NUC"/>
</dbReference>